<dbReference type="EC" id="1.1.99.1" evidence="8"/>
<gene>
    <name evidence="8" type="ORF">G7Y85_05845</name>
</gene>
<dbReference type="Pfam" id="PF00732">
    <property type="entry name" value="GMC_oxred_N"/>
    <property type="match status" value="1"/>
</dbReference>
<dbReference type="PANTHER" id="PTHR11552">
    <property type="entry name" value="GLUCOSE-METHANOL-CHOLINE GMC OXIDOREDUCTASE"/>
    <property type="match status" value="1"/>
</dbReference>
<evidence type="ECO:0000256" key="4">
    <source>
        <dbReference type="ARBA" id="ARBA00022827"/>
    </source>
</evidence>
<protein>
    <submittedName>
        <fullName evidence="8">Choline dehydrogenase</fullName>
        <ecNumber evidence="8">1.1.99.1</ecNumber>
    </submittedName>
</protein>
<dbReference type="InterPro" id="IPR000172">
    <property type="entry name" value="GMC_OxRdtase_N"/>
</dbReference>
<reference evidence="8 9" key="1">
    <citation type="journal article" date="2014" name="Int. J. Syst. Evol. Microbiol.">
        <title>Solimonas terrae sp. nov., isolated from soil.</title>
        <authorList>
            <person name="Kim S.J."/>
            <person name="Moon J.Y."/>
            <person name="Weon H.Y."/>
            <person name="Ahn J.H."/>
            <person name="Chen W.M."/>
            <person name="Kwon S.W."/>
        </authorList>
    </citation>
    <scope>NUCLEOTIDE SEQUENCE [LARGE SCALE GENOMIC DNA]</scope>
    <source>
        <strain evidence="8 9">KIS83-12</strain>
    </source>
</reference>
<dbReference type="GO" id="GO:0016020">
    <property type="term" value="C:membrane"/>
    <property type="evidence" value="ECO:0007669"/>
    <property type="project" value="TreeGrafter"/>
</dbReference>
<sequence>MSAEPSCDYVIVGGGSAGCVLANRLSADGRHRVLLLEAGPADRAFNIRFPGGIARLVQDARHNWMFWSEPQPHLGNRRIYCPRGRTLGGSSAINAMCYMRGHAADYDAWAAAGCEGWSFAEVLPYFRKSENHEPGEDALHGVGGPLNVAARVHPDNPLSDAFLAAAQAAGHRYNPDISGATEGVGPYRAFQKNGERCSNAAAYLRPAEARPNLSVITGAQASGVIFDGRRAVGVRYRHRRHLHEVRARREVILAAGAIQSPQLLMLSGIGPRAELARHGIAVVQDLPGVGTNLQDHLDAYISWRSKSRVGLSLHPSFIGRALKGLWQYLTKRRGELTTNLAEVGGFIHSAPDEAIPDIQWHFLPTVDTRHAFDLTPSKQGYGYSLMSYFTRPYSRGRITLASADPFAAPRIDFNYASDERDLLRLVAAIKRGREVFAQAAFDEHRLEELKPGAAVQSDAELLEWLRHNAETAYHPVGSCRMGVDELAVVDPQLRVRGVQNLRVIDASVMPTLVGGNTNAPTTMIAEKAADLLLQDAV</sequence>
<evidence type="ECO:0000256" key="2">
    <source>
        <dbReference type="ARBA" id="ARBA00010790"/>
    </source>
</evidence>
<dbReference type="NCBIfam" id="NF002550">
    <property type="entry name" value="PRK02106.1"/>
    <property type="match status" value="1"/>
</dbReference>
<proteinExistence type="inferred from homology"/>
<keyword evidence="8" id="KW-0560">Oxidoreductase</keyword>
<name>A0A6M2BQC0_9GAMM</name>
<dbReference type="InterPro" id="IPR036188">
    <property type="entry name" value="FAD/NAD-bd_sf"/>
</dbReference>
<evidence type="ECO:0000259" key="6">
    <source>
        <dbReference type="PROSITE" id="PS00623"/>
    </source>
</evidence>
<feature type="domain" description="Glucose-methanol-choline oxidoreductase N-terminal" evidence="6">
    <location>
        <begin position="84"/>
        <end position="107"/>
    </location>
</feature>
<dbReference type="InterPro" id="IPR007867">
    <property type="entry name" value="GMC_OxRtase_C"/>
</dbReference>
<keyword evidence="9" id="KW-1185">Reference proteome</keyword>
<dbReference type="Gene3D" id="3.50.50.60">
    <property type="entry name" value="FAD/NAD(P)-binding domain"/>
    <property type="match status" value="1"/>
</dbReference>
<dbReference type="Proteomes" id="UP000472676">
    <property type="component" value="Unassembled WGS sequence"/>
</dbReference>
<dbReference type="GO" id="GO:0050660">
    <property type="term" value="F:flavin adenine dinucleotide binding"/>
    <property type="evidence" value="ECO:0007669"/>
    <property type="project" value="InterPro"/>
</dbReference>
<dbReference type="SUPFAM" id="SSF51905">
    <property type="entry name" value="FAD/NAD(P)-binding domain"/>
    <property type="match status" value="1"/>
</dbReference>
<dbReference type="GO" id="GO:0019285">
    <property type="term" value="P:glycine betaine biosynthetic process from choline"/>
    <property type="evidence" value="ECO:0007669"/>
    <property type="project" value="TreeGrafter"/>
</dbReference>
<dbReference type="Gene3D" id="3.30.560.10">
    <property type="entry name" value="Glucose Oxidase, domain 3"/>
    <property type="match status" value="1"/>
</dbReference>
<dbReference type="PANTHER" id="PTHR11552:SF147">
    <property type="entry name" value="CHOLINE DEHYDROGENASE, MITOCHONDRIAL"/>
    <property type="match status" value="1"/>
</dbReference>
<dbReference type="EMBL" id="JAAMOW010000002">
    <property type="protein sequence ID" value="NGY04277.1"/>
    <property type="molecule type" value="Genomic_DNA"/>
</dbReference>
<organism evidence="8 9">
    <name type="scientific">Solimonas terrae</name>
    <dbReference type="NCBI Taxonomy" id="1396819"/>
    <lineage>
        <taxon>Bacteria</taxon>
        <taxon>Pseudomonadati</taxon>
        <taxon>Pseudomonadota</taxon>
        <taxon>Gammaproteobacteria</taxon>
        <taxon>Nevskiales</taxon>
        <taxon>Nevskiaceae</taxon>
        <taxon>Solimonas</taxon>
    </lineage>
</organism>
<dbReference type="PIRSF" id="PIRSF000137">
    <property type="entry name" value="Alcohol_oxidase"/>
    <property type="match status" value="1"/>
</dbReference>
<comment type="caution">
    <text evidence="8">The sequence shown here is derived from an EMBL/GenBank/DDBJ whole genome shotgun (WGS) entry which is preliminary data.</text>
</comment>
<evidence type="ECO:0000259" key="7">
    <source>
        <dbReference type="PROSITE" id="PS00624"/>
    </source>
</evidence>
<dbReference type="GO" id="GO:0008812">
    <property type="term" value="F:choline dehydrogenase activity"/>
    <property type="evidence" value="ECO:0007669"/>
    <property type="project" value="UniProtKB-EC"/>
</dbReference>
<dbReference type="Pfam" id="PF05199">
    <property type="entry name" value="GMC_oxred_C"/>
    <property type="match status" value="1"/>
</dbReference>
<evidence type="ECO:0000256" key="1">
    <source>
        <dbReference type="ARBA" id="ARBA00001974"/>
    </source>
</evidence>
<dbReference type="SUPFAM" id="SSF54373">
    <property type="entry name" value="FAD-linked reductases, C-terminal domain"/>
    <property type="match status" value="1"/>
</dbReference>
<keyword evidence="4 5" id="KW-0274">FAD</keyword>
<accession>A0A6M2BQC0</accession>
<keyword evidence="3 5" id="KW-0285">Flavoprotein</keyword>
<dbReference type="RefSeq" id="WP_166253185.1">
    <property type="nucleotide sequence ID" value="NZ_JAAMOW010000002.1"/>
</dbReference>
<dbReference type="AlphaFoldDB" id="A0A6M2BQC0"/>
<comment type="cofactor">
    <cofactor evidence="1">
        <name>FAD</name>
        <dbReference type="ChEBI" id="CHEBI:57692"/>
    </cofactor>
</comment>
<feature type="domain" description="Glucose-methanol-choline oxidoreductase N-terminal" evidence="7">
    <location>
        <begin position="256"/>
        <end position="270"/>
    </location>
</feature>
<evidence type="ECO:0000313" key="8">
    <source>
        <dbReference type="EMBL" id="NGY04277.1"/>
    </source>
</evidence>
<dbReference type="PROSITE" id="PS00623">
    <property type="entry name" value="GMC_OXRED_1"/>
    <property type="match status" value="1"/>
</dbReference>
<evidence type="ECO:0000313" key="9">
    <source>
        <dbReference type="Proteomes" id="UP000472676"/>
    </source>
</evidence>
<comment type="similarity">
    <text evidence="2 5">Belongs to the GMC oxidoreductase family.</text>
</comment>
<dbReference type="PROSITE" id="PS00624">
    <property type="entry name" value="GMC_OXRED_2"/>
    <property type="match status" value="1"/>
</dbReference>
<evidence type="ECO:0000256" key="5">
    <source>
        <dbReference type="RuleBase" id="RU003968"/>
    </source>
</evidence>
<dbReference type="InterPro" id="IPR012132">
    <property type="entry name" value="GMC_OxRdtase"/>
</dbReference>
<evidence type="ECO:0000256" key="3">
    <source>
        <dbReference type="ARBA" id="ARBA00022630"/>
    </source>
</evidence>